<keyword evidence="5" id="KW-0732">Signal</keyword>
<keyword evidence="6" id="KW-0406">Ion transport</keyword>
<dbReference type="Pfam" id="PF07715">
    <property type="entry name" value="Plug"/>
    <property type="match status" value="1"/>
</dbReference>
<dbReference type="Gene3D" id="2.170.130.10">
    <property type="entry name" value="TonB-dependent receptor, plug domain"/>
    <property type="match status" value="1"/>
</dbReference>
<keyword evidence="9 10" id="KW-0998">Cell outer membrane</keyword>
<evidence type="ECO:0000256" key="10">
    <source>
        <dbReference type="PROSITE-ProRule" id="PRU01360"/>
    </source>
</evidence>
<proteinExistence type="inferred from homology"/>
<dbReference type="InterPro" id="IPR039426">
    <property type="entry name" value="TonB-dep_rcpt-like"/>
</dbReference>
<evidence type="ECO:0000256" key="3">
    <source>
        <dbReference type="ARBA" id="ARBA00022452"/>
    </source>
</evidence>
<comment type="subcellular location">
    <subcellularLocation>
        <location evidence="1 10">Cell outer membrane</location>
        <topology evidence="1 10">Multi-pass membrane protein</topology>
    </subcellularLocation>
</comment>
<dbReference type="InterPro" id="IPR000531">
    <property type="entry name" value="Beta-barrel_TonB"/>
</dbReference>
<dbReference type="EMBL" id="AP022213">
    <property type="protein sequence ID" value="BBT14761.1"/>
    <property type="molecule type" value="Genomic_DNA"/>
</dbReference>
<feature type="domain" description="TonB-dependent receptor plug" evidence="13">
    <location>
        <begin position="47"/>
        <end position="152"/>
    </location>
</feature>
<evidence type="ECO:0000256" key="5">
    <source>
        <dbReference type="ARBA" id="ARBA00022729"/>
    </source>
</evidence>
<comment type="similarity">
    <text evidence="10 11">Belongs to the TonB-dependent receptor family.</text>
</comment>
<dbReference type="PANTHER" id="PTHR30069">
    <property type="entry name" value="TONB-DEPENDENT OUTER MEMBRANE RECEPTOR"/>
    <property type="match status" value="1"/>
</dbReference>
<keyword evidence="2 10" id="KW-0813">Transport</keyword>
<protein>
    <submittedName>
        <fullName evidence="14">TonB-dependent receptor</fullName>
    </submittedName>
</protein>
<keyword evidence="4 10" id="KW-0812">Transmembrane</keyword>
<dbReference type="GO" id="GO:0015889">
    <property type="term" value="P:cobalamin transport"/>
    <property type="evidence" value="ECO:0007669"/>
    <property type="project" value="TreeGrafter"/>
</dbReference>
<evidence type="ECO:0000313" key="15">
    <source>
        <dbReference type="Proteomes" id="UP000515591"/>
    </source>
</evidence>
<dbReference type="RefSeq" id="WP_182851694.1">
    <property type="nucleotide sequence ID" value="NZ_AP022213.1"/>
</dbReference>
<dbReference type="GO" id="GO:0009279">
    <property type="term" value="C:cell outer membrane"/>
    <property type="evidence" value="ECO:0007669"/>
    <property type="project" value="UniProtKB-SubCell"/>
</dbReference>
<reference evidence="14 15" key="1">
    <citation type="submission" date="2019-12" db="EMBL/GenBank/DDBJ databases">
        <title>complete genome sequences of Pseudomonas otitidis str. WP8-S17-CRE-03 isolated from wastewater treatment plant effluent.</title>
        <authorList>
            <person name="Sekizuka T."/>
            <person name="Itokawa K."/>
            <person name="Yatsu K."/>
            <person name="Inamine Y."/>
            <person name="Kuroda M."/>
        </authorList>
    </citation>
    <scope>NUCLEOTIDE SEQUENCE [LARGE SCALE GENOMIC DNA]</scope>
    <source>
        <strain evidence="14 15">WP8-S17-CRE-03</strain>
    </source>
</reference>
<feature type="domain" description="TonB-dependent receptor-like beta-barrel" evidence="12">
    <location>
        <begin position="172"/>
        <end position="593"/>
    </location>
</feature>
<dbReference type="CDD" id="cd01347">
    <property type="entry name" value="ligand_gated_channel"/>
    <property type="match status" value="1"/>
</dbReference>
<evidence type="ECO:0000256" key="11">
    <source>
        <dbReference type="RuleBase" id="RU003357"/>
    </source>
</evidence>
<evidence type="ECO:0000256" key="7">
    <source>
        <dbReference type="ARBA" id="ARBA00023077"/>
    </source>
</evidence>
<evidence type="ECO:0000256" key="6">
    <source>
        <dbReference type="ARBA" id="ARBA00023065"/>
    </source>
</evidence>
<dbReference type="PANTHER" id="PTHR30069:SF53">
    <property type="entry name" value="COLICIN I RECEPTOR-RELATED"/>
    <property type="match status" value="1"/>
</dbReference>
<sequence length="655" mass="73497">MLRSPLALAIVLLPCATPAEEIAPESLDALKSPYLVGTSGRSLEPRSQATAATSVFTRADIARLKVKSLPDLLARVPGMSVQQTGGRGSPTALYLRGTNPSQVLVLLDGMRIGQLSNGLARLQYLNMQQVERVEVTRGARSSLYGGNAMGGVIQVFTRRGKAGLDPRFDFSLGDGDDSENSLGLAGGDANTRYDLGMSLVELRQDRSDDRDGANTDKDAYRNRGLNLSLEHRFAETWRAGLNLLDQRGKSELDGDSGAFPDQPRDRFALSSTSAFLQVDPSPLWSSRLEAGHSEDKSRVDTVYNYFTTFEEYASYRDSLLWQNTLHLDAANQLLLGAEWTEERLRANVPLEERERRNQAWFVQHRYRAAPFGTELGLRHDQDRQFGNEDSINAALDIDLPAQTQLVLSYAEGFRTPTFLELYVPKEFFPSGNPDLQPERSRTWEAQLRGNHLGTDWSLGVYRTDIRDLITDVETFDPDYVRTWRNVGRARINGLDISLSRVLLGWTTRLSAGFVDPRDRETGHTLPGRSRRNLALDMDRRFGEYSFGFSWLGVSSRYQDADNTVHSPGYGRLDIRAGWDLLEGLKVETRVENLGDNRYLEKRYADQSGFSSSPYGDALPYENNDVYIDDPTYEARGGYRDAGRRVVVSLKWSPQF</sequence>
<organism evidence="14 15">
    <name type="scientific">Metapseudomonas otitidis</name>
    <dbReference type="NCBI Taxonomy" id="319939"/>
    <lineage>
        <taxon>Bacteria</taxon>
        <taxon>Pseudomonadati</taxon>
        <taxon>Pseudomonadota</taxon>
        <taxon>Gammaproteobacteria</taxon>
        <taxon>Pseudomonadales</taxon>
        <taxon>Pseudomonadaceae</taxon>
        <taxon>Metapseudomonas</taxon>
    </lineage>
</organism>
<dbReference type="PROSITE" id="PS52016">
    <property type="entry name" value="TONB_DEPENDENT_REC_3"/>
    <property type="match status" value="1"/>
</dbReference>
<dbReference type="InterPro" id="IPR037066">
    <property type="entry name" value="Plug_dom_sf"/>
</dbReference>
<dbReference type="SUPFAM" id="SSF56935">
    <property type="entry name" value="Porins"/>
    <property type="match status" value="1"/>
</dbReference>
<evidence type="ECO:0000256" key="9">
    <source>
        <dbReference type="ARBA" id="ARBA00023237"/>
    </source>
</evidence>
<evidence type="ECO:0000313" key="14">
    <source>
        <dbReference type="EMBL" id="BBT14761.1"/>
    </source>
</evidence>
<keyword evidence="8 10" id="KW-0472">Membrane</keyword>
<dbReference type="GO" id="GO:0006811">
    <property type="term" value="P:monoatomic ion transport"/>
    <property type="evidence" value="ECO:0007669"/>
    <property type="project" value="UniProtKB-KW"/>
</dbReference>
<evidence type="ECO:0000256" key="8">
    <source>
        <dbReference type="ARBA" id="ARBA00023136"/>
    </source>
</evidence>
<dbReference type="InterPro" id="IPR036942">
    <property type="entry name" value="Beta-barrel_TonB_sf"/>
</dbReference>
<gene>
    <name evidence="14" type="ORF">WP8S17C03_08100</name>
</gene>
<dbReference type="Proteomes" id="UP000515591">
    <property type="component" value="Chromosome"/>
</dbReference>
<name>A0A6S5RFX6_9GAMM</name>
<dbReference type="AlphaFoldDB" id="A0A6S5RFX6"/>
<evidence type="ECO:0000259" key="13">
    <source>
        <dbReference type="Pfam" id="PF07715"/>
    </source>
</evidence>
<evidence type="ECO:0000259" key="12">
    <source>
        <dbReference type="Pfam" id="PF00593"/>
    </source>
</evidence>
<evidence type="ECO:0000256" key="1">
    <source>
        <dbReference type="ARBA" id="ARBA00004571"/>
    </source>
</evidence>
<evidence type="ECO:0000256" key="4">
    <source>
        <dbReference type="ARBA" id="ARBA00022692"/>
    </source>
</evidence>
<dbReference type="InterPro" id="IPR012910">
    <property type="entry name" value="Plug_dom"/>
</dbReference>
<keyword evidence="7 11" id="KW-0798">TonB box</keyword>
<evidence type="ECO:0000256" key="2">
    <source>
        <dbReference type="ARBA" id="ARBA00022448"/>
    </source>
</evidence>
<keyword evidence="3 10" id="KW-1134">Transmembrane beta strand</keyword>
<keyword evidence="14" id="KW-0675">Receptor</keyword>
<dbReference type="Pfam" id="PF00593">
    <property type="entry name" value="TonB_dep_Rec_b-barrel"/>
    <property type="match status" value="1"/>
</dbReference>
<accession>A0A6S5RFX6</accession>
<dbReference type="Gene3D" id="2.40.170.20">
    <property type="entry name" value="TonB-dependent receptor, beta-barrel domain"/>
    <property type="match status" value="1"/>
</dbReference>